<accession>A0A084VUR8</accession>
<protein>
    <submittedName>
        <fullName evidence="2 3">GntR family transcriptional regulator</fullName>
    </submittedName>
</protein>
<evidence type="ECO:0000313" key="4">
    <source>
        <dbReference type="Proteomes" id="UP000030765"/>
    </source>
</evidence>
<dbReference type="EnsemblMetazoa" id="ASIC009370-RA">
    <property type="protein sequence ID" value="ASIC009370-PA"/>
    <property type="gene ID" value="ASIC009370"/>
</dbReference>
<dbReference type="EMBL" id="ATLV01017004">
    <property type="status" value="NOT_ANNOTATED_CDS"/>
    <property type="molecule type" value="Genomic_DNA"/>
</dbReference>
<feature type="region of interest" description="Disordered" evidence="1">
    <location>
        <begin position="71"/>
        <end position="100"/>
    </location>
</feature>
<proteinExistence type="predicted"/>
<sequence>MVDSTVGWPARLIWPTSEGVLQFCFINFHPDLRDSVQRLLTVRGWHNSVYDFQRLDADRKTVKEPVAECSVRRQESRSYRSGPVSRKPAPQTGSPTAPTWCGIGPSLETINLSTRRLVV</sequence>
<gene>
    <name evidence="2" type="ORF">ZHAS_00009370</name>
</gene>
<keyword evidence="4" id="KW-1185">Reference proteome</keyword>
<dbReference type="EMBL" id="KE525142">
    <property type="protein sequence ID" value="KFB41712.1"/>
    <property type="molecule type" value="Genomic_DNA"/>
</dbReference>
<name>A0A084VUR8_ANOSI</name>
<reference evidence="3" key="2">
    <citation type="submission" date="2020-05" db="UniProtKB">
        <authorList>
            <consortium name="EnsemblMetazoa"/>
        </authorList>
    </citation>
    <scope>IDENTIFICATION</scope>
</reference>
<dbReference type="VEuPathDB" id="VectorBase:ASIC009370"/>
<evidence type="ECO:0000313" key="2">
    <source>
        <dbReference type="EMBL" id="KFB41712.1"/>
    </source>
</evidence>
<evidence type="ECO:0000313" key="3">
    <source>
        <dbReference type="EnsemblMetazoa" id="ASIC009370-PA"/>
    </source>
</evidence>
<dbReference type="Proteomes" id="UP000030765">
    <property type="component" value="Unassembled WGS sequence"/>
</dbReference>
<organism evidence="2">
    <name type="scientific">Anopheles sinensis</name>
    <name type="common">Mosquito</name>
    <dbReference type="NCBI Taxonomy" id="74873"/>
    <lineage>
        <taxon>Eukaryota</taxon>
        <taxon>Metazoa</taxon>
        <taxon>Ecdysozoa</taxon>
        <taxon>Arthropoda</taxon>
        <taxon>Hexapoda</taxon>
        <taxon>Insecta</taxon>
        <taxon>Pterygota</taxon>
        <taxon>Neoptera</taxon>
        <taxon>Endopterygota</taxon>
        <taxon>Diptera</taxon>
        <taxon>Nematocera</taxon>
        <taxon>Culicoidea</taxon>
        <taxon>Culicidae</taxon>
        <taxon>Anophelinae</taxon>
        <taxon>Anopheles</taxon>
    </lineage>
</organism>
<evidence type="ECO:0000256" key="1">
    <source>
        <dbReference type="SAM" id="MobiDB-lite"/>
    </source>
</evidence>
<reference evidence="2 4" key="1">
    <citation type="journal article" date="2014" name="BMC Genomics">
        <title>Genome sequence of Anopheles sinensis provides insight into genetics basis of mosquito competence for malaria parasites.</title>
        <authorList>
            <person name="Zhou D."/>
            <person name="Zhang D."/>
            <person name="Ding G."/>
            <person name="Shi L."/>
            <person name="Hou Q."/>
            <person name="Ye Y."/>
            <person name="Xu Y."/>
            <person name="Zhou H."/>
            <person name="Xiong C."/>
            <person name="Li S."/>
            <person name="Yu J."/>
            <person name="Hong S."/>
            <person name="Yu X."/>
            <person name="Zou P."/>
            <person name="Chen C."/>
            <person name="Chang X."/>
            <person name="Wang W."/>
            <person name="Lv Y."/>
            <person name="Sun Y."/>
            <person name="Ma L."/>
            <person name="Shen B."/>
            <person name="Zhu C."/>
        </authorList>
    </citation>
    <scope>NUCLEOTIDE SEQUENCE [LARGE SCALE GENOMIC DNA]</scope>
</reference>
<dbReference type="AlphaFoldDB" id="A0A084VUR8"/>